<dbReference type="AlphaFoldDB" id="A0A150J649"/>
<sequence>MKKDQDKGTVKNVDEYLKALPQDVRATLENLRNIIKTTAPLAEEVISYQIPTYRYHGALVHFMAHKNYCSFFVVNKSILETFKDELKDYESTGTTIHFTVKNPLPRDLVEKIVKERIRQNELNMAHN</sequence>
<dbReference type="EMBL" id="LNGC01000023">
    <property type="protein sequence ID" value="KYC52464.1"/>
    <property type="molecule type" value="Genomic_DNA"/>
</dbReference>
<accession>A0A150J649</accession>
<gene>
    <name evidence="2" type="ORF">AMQ22_00800</name>
</gene>
<dbReference type="Proteomes" id="UP000075398">
    <property type="component" value="Unassembled WGS sequence"/>
</dbReference>
<dbReference type="SUPFAM" id="SSF159888">
    <property type="entry name" value="YdhG-like"/>
    <property type="match status" value="1"/>
</dbReference>
<proteinExistence type="predicted"/>
<evidence type="ECO:0000313" key="2">
    <source>
        <dbReference type="EMBL" id="KYC52464.1"/>
    </source>
</evidence>
<reference evidence="2 3" key="1">
    <citation type="journal article" date="2016" name="ISME J.">
        <title>Chasing the elusive Euryarchaeota class WSA2: genomes reveal a uniquely fastidious methyl-reducing methanogen.</title>
        <authorList>
            <person name="Nobu M.K."/>
            <person name="Narihiro T."/>
            <person name="Kuroda K."/>
            <person name="Mei R."/>
            <person name="Liu W.T."/>
        </authorList>
    </citation>
    <scope>NUCLEOTIDE SEQUENCE [LARGE SCALE GENOMIC DNA]</scope>
    <source>
        <strain evidence="2">U1lsi0528_Bin055</strain>
    </source>
</reference>
<protein>
    <recommendedName>
        <fullName evidence="1">YdhG-like domain-containing protein</fullName>
    </recommendedName>
</protein>
<dbReference type="PATRIC" id="fig|1705409.3.peg.819"/>
<evidence type="ECO:0000259" key="1">
    <source>
        <dbReference type="Pfam" id="PF08818"/>
    </source>
</evidence>
<dbReference type="Pfam" id="PF08818">
    <property type="entry name" value="DUF1801"/>
    <property type="match status" value="1"/>
</dbReference>
<comment type="caution">
    <text evidence="2">The sequence shown here is derived from an EMBL/GenBank/DDBJ whole genome shotgun (WGS) entry which is preliminary data.</text>
</comment>
<evidence type="ECO:0000313" key="3">
    <source>
        <dbReference type="Proteomes" id="UP000075398"/>
    </source>
</evidence>
<feature type="domain" description="YdhG-like" evidence="1">
    <location>
        <begin position="25"/>
        <end position="117"/>
    </location>
</feature>
<organism evidence="2 3">
    <name type="scientific">Candidatus Methanofastidiosum methylothiophilum</name>
    <dbReference type="NCBI Taxonomy" id="1705564"/>
    <lineage>
        <taxon>Archaea</taxon>
        <taxon>Methanobacteriati</taxon>
        <taxon>Methanobacteriota</taxon>
        <taxon>Stenosarchaea group</taxon>
        <taxon>Candidatus Methanofastidiosia</taxon>
        <taxon>Candidatus Methanofastidiosales</taxon>
        <taxon>Candidatus Methanofastidiosaceae</taxon>
        <taxon>Candidatus Methanofastidiosum</taxon>
    </lineage>
</organism>
<dbReference type="Gene3D" id="3.90.1150.200">
    <property type="match status" value="1"/>
</dbReference>
<name>A0A150J649_9EURY</name>
<dbReference type="InterPro" id="IPR014922">
    <property type="entry name" value="YdhG-like"/>
</dbReference>